<name>A0A1T0CPM5_9GAMM</name>
<protein>
    <recommendedName>
        <fullName evidence="4">HTH asnC-type domain-containing protein</fullName>
    </recommendedName>
</protein>
<feature type="domain" description="HTH asnC-type" evidence="4">
    <location>
        <begin position="1"/>
        <end position="54"/>
    </location>
</feature>
<dbReference type="Proteomes" id="UP000189800">
    <property type="component" value="Unassembled WGS sequence"/>
</dbReference>
<dbReference type="SMART" id="SM00344">
    <property type="entry name" value="HTH_ASNC"/>
    <property type="match status" value="1"/>
</dbReference>
<dbReference type="GO" id="GO:0043200">
    <property type="term" value="P:response to amino acid"/>
    <property type="evidence" value="ECO:0007669"/>
    <property type="project" value="TreeGrafter"/>
</dbReference>
<dbReference type="PANTHER" id="PTHR30154:SF34">
    <property type="entry name" value="TRANSCRIPTIONAL REGULATOR AZLB"/>
    <property type="match status" value="1"/>
</dbReference>
<sequence>MQDRMNQAILRELRNNGRISWQNLGRRVHLSGQAVAERVRQLQAQGIITGFSIKESRTRHFITVIMQHTRFAHFESWLGQHPNIESVDKTSGDGCYLIVYATDDNAVLDEFLTELLQHGSYRLSSSVRRIL</sequence>
<dbReference type="Pfam" id="PF01037">
    <property type="entry name" value="AsnC_trans_reg"/>
    <property type="match status" value="1"/>
</dbReference>
<dbReference type="PANTHER" id="PTHR30154">
    <property type="entry name" value="LEUCINE-RESPONSIVE REGULATORY PROTEIN"/>
    <property type="match status" value="1"/>
</dbReference>
<comment type="caution">
    <text evidence="5">The sequence shown here is derived from an EMBL/GenBank/DDBJ whole genome shotgun (WGS) entry which is preliminary data.</text>
</comment>
<dbReference type="InterPro" id="IPR036390">
    <property type="entry name" value="WH_DNA-bd_sf"/>
</dbReference>
<proteinExistence type="predicted"/>
<evidence type="ECO:0000313" key="5">
    <source>
        <dbReference type="EMBL" id="OOS24300.1"/>
    </source>
</evidence>
<dbReference type="InterPro" id="IPR019888">
    <property type="entry name" value="Tscrpt_reg_AsnC-like"/>
</dbReference>
<dbReference type="InterPro" id="IPR036388">
    <property type="entry name" value="WH-like_DNA-bd_sf"/>
</dbReference>
<evidence type="ECO:0000256" key="1">
    <source>
        <dbReference type="ARBA" id="ARBA00023015"/>
    </source>
</evidence>
<dbReference type="SUPFAM" id="SSF54909">
    <property type="entry name" value="Dimeric alpha+beta barrel"/>
    <property type="match status" value="1"/>
</dbReference>
<dbReference type="Gene3D" id="1.10.10.10">
    <property type="entry name" value="Winged helix-like DNA-binding domain superfamily/Winged helix DNA-binding domain"/>
    <property type="match status" value="1"/>
</dbReference>
<reference evidence="5 6" key="1">
    <citation type="submission" date="2017-02" db="EMBL/GenBank/DDBJ databases">
        <title>Draft genome sequence of Moraxella pluranimalium CCUG 54913T type strain.</title>
        <authorList>
            <person name="Salva-Serra F."/>
            <person name="Engstrom-Jakobsson H."/>
            <person name="Thorell K."/>
            <person name="Jaen-Luchoro D."/>
            <person name="Gonzales-Siles L."/>
            <person name="Karlsson R."/>
            <person name="Yazdan S."/>
            <person name="Boulund F."/>
            <person name="Johnning A."/>
            <person name="Engstrand L."/>
            <person name="Kristiansson E."/>
            <person name="Moore E."/>
        </authorList>
    </citation>
    <scope>NUCLEOTIDE SEQUENCE [LARGE SCALE GENOMIC DNA]</scope>
    <source>
        <strain evidence="5 6">CCUG 54913</strain>
    </source>
</reference>
<keyword evidence="6" id="KW-1185">Reference proteome</keyword>
<dbReference type="InterPro" id="IPR011008">
    <property type="entry name" value="Dimeric_a/b-barrel"/>
</dbReference>
<organism evidence="5 6">
    <name type="scientific">Moraxella pluranimalium</name>
    <dbReference type="NCBI Taxonomy" id="470453"/>
    <lineage>
        <taxon>Bacteria</taxon>
        <taxon>Pseudomonadati</taxon>
        <taxon>Pseudomonadota</taxon>
        <taxon>Gammaproteobacteria</taxon>
        <taxon>Moraxellales</taxon>
        <taxon>Moraxellaceae</taxon>
        <taxon>Moraxella</taxon>
    </lineage>
</organism>
<dbReference type="PRINTS" id="PR00033">
    <property type="entry name" value="HTHASNC"/>
</dbReference>
<dbReference type="Pfam" id="PF13404">
    <property type="entry name" value="HTH_AsnC-type"/>
    <property type="match status" value="1"/>
</dbReference>
<evidence type="ECO:0000256" key="2">
    <source>
        <dbReference type="ARBA" id="ARBA00023125"/>
    </source>
</evidence>
<dbReference type="InterPro" id="IPR019887">
    <property type="entry name" value="Tscrpt_reg_AsnC/Lrp_C"/>
</dbReference>
<gene>
    <name evidence="5" type="ORF">B0680_05350</name>
</gene>
<dbReference type="SUPFAM" id="SSF46785">
    <property type="entry name" value="Winged helix' DNA-binding domain"/>
    <property type="match status" value="1"/>
</dbReference>
<keyword evidence="2" id="KW-0238">DNA-binding</keyword>
<keyword evidence="1" id="KW-0805">Transcription regulation</keyword>
<evidence type="ECO:0000256" key="3">
    <source>
        <dbReference type="ARBA" id="ARBA00023163"/>
    </source>
</evidence>
<dbReference type="InterPro" id="IPR000485">
    <property type="entry name" value="AsnC-type_HTH_dom"/>
</dbReference>
<dbReference type="Gene3D" id="3.30.70.920">
    <property type="match status" value="1"/>
</dbReference>
<dbReference type="GO" id="GO:0043565">
    <property type="term" value="F:sequence-specific DNA binding"/>
    <property type="evidence" value="ECO:0007669"/>
    <property type="project" value="InterPro"/>
</dbReference>
<dbReference type="GO" id="GO:0005829">
    <property type="term" value="C:cytosol"/>
    <property type="evidence" value="ECO:0007669"/>
    <property type="project" value="TreeGrafter"/>
</dbReference>
<keyword evidence="3" id="KW-0804">Transcription</keyword>
<dbReference type="AlphaFoldDB" id="A0A1T0CPM5"/>
<evidence type="ECO:0000313" key="6">
    <source>
        <dbReference type="Proteomes" id="UP000189800"/>
    </source>
</evidence>
<accession>A0A1T0CPM5</accession>
<dbReference type="EMBL" id="MUYU01000012">
    <property type="protein sequence ID" value="OOS24300.1"/>
    <property type="molecule type" value="Genomic_DNA"/>
</dbReference>
<dbReference type="STRING" id="470453.B0680_05350"/>
<evidence type="ECO:0000259" key="4">
    <source>
        <dbReference type="PROSITE" id="PS50956"/>
    </source>
</evidence>
<dbReference type="PROSITE" id="PS50956">
    <property type="entry name" value="HTH_ASNC_2"/>
    <property type="match status" value="1"/>
</dbReference>